<accession>A0ACC2SLU5</accession>
<evidence type="ECO:0000313" key="2">
    <source>
        <dbReference type="Proteomes" id="UP001165960"/>
    </source>
</evidence>
<gene>
    <name evidence="1" type="ORF">DSO57_1003621</name>
</gene>
<proteinExistence type="predicted"/>
<keyword evidence="2" id="KW-1185">Reference proteome</keyword>
<evidence type="ECO:0000313" key="1">
    <source>
        <dbReference type="EMBL" id="KAJ9063092.1"/>
    </source>
</evidence>
<comment type="caution">
    <text evidence="1">The sequence shown here is derived from an EMBL/GenBank/DDBJ whole genome shotgun (WGS) entry which is preliminary data.</text>
</comment>
<name>A0ACC2SLU5_9FUNG</name>
<protein>
    <submittedName>
        <fullName evidence="1">Uncharacterized protein</fullName>
    </submittedName>
</protein>
<reference evidence="1" key="1">
    <citation type="submission" date="2022-04" db="EMBL/GenBank/DDBJ databases">
        <title>Genome of the entomopathogenic fungus Entomophthora muscae.</title>
        <authorList>
            <person name="Elya C."/>
            <person name="Lovett B.R."/>
            <person name="Lee E."/>
            <person name="Macias A.M."/>
            <person name="Hajek A.E."/>
            <person name="De Bivort B.L."/>
            <person name="Kasson M.T."/>
            <person name="De Fine Licht H.H."/>
            <person name="Stajich J.E."/>
        </authorList>
    </citation>
    <scope>NUCLEOTIDE SEQUENCE</scope>
    <source>
        <strain evidence="1">Berkeley</strain>
    </source>
</reference>
<dbReference type="EMBL" id="QTSX02004979">
    <property type="protein sequence ID" value="KAJ9063092.1"/>
    <property type="molecule type" value="Genomic_DNA"/>
</dbReference>
<sequence>MYSMALALMAKAALVYYNGNPPQKAENRKLYDLLVAPNKALVEIFNHTLYPHIDADLAAVFYHRAHELDFWALFKPIFTSQDYPRGSNTLAICKDTLAFVCSVAWLFPEETWISAGNYLECATGLLRGNDALCDYFWGVERHQPQFRALLDFSRTKYPATPHLLPNLLKALTGTRQVLRVARYFSSLVSLTQAFSPLVSENVDSVLDPISDVIILEANAPIQMHPSPRKTMFAIPPTTRGLLSTHANGNEYVIWSVKYNGWDLLLCLIDNLLCEDDPLDLAHSEALASIQCSLELLKEVLFISPVKVRDLFTCQPAHYNEGSDLRLVYQLIDLCDACICSRDPPKGIFSTTLAILSVLFPLYPVVVGNFLGRVSLFFTGASLDCNTLSRVILTNKSGHDAFPILKASLELSVSCAIFLVDKLSFQGQIYYHSESIPQFVLTALRTTLVDVYPHYLSWSYSSLVQKYQIGIHCFNLYILVLEASDSDKPVLQDMTNLVTEAFFQHENSYMLKPMMDVVMLGREWLKQHERSGQKLEASMVAELIYKALQLLTLLLKKKFAHANHSGLARHWVMGMLEDRNGYSCDFVHHIIKYVTTNNSHLIAKSAVEVVSLLVTLGSSNPVASQKLGLTFSIMTQEFGKEVCTILSDDSVHENLKLNTWNLLSCLANAHSHYLEVLLGLDTSIPSLLTPVIEVALKQTYNQFELKDASPVDCGFFCFLKTLWKNHVVYRKVLESFRFRAQLWEDMQLLLADFSDPYVACMQMNIHEIIGYEIDRLTGSAELAMASNGFKPLVAKYLERFPSILRTGLKLMPRPQSLQLLNRTSTAKNISVASMEKDIDLAAIKDLGIGRISTLVIDANKVARSMHLMSYGQETWMNEDIFWCIKEANYDIIHAHIHRLNFHESTKLVKKIFSCPIEAAFDTKHSKLEAIRTLLQQLVDYTNRHAPSKNNLAGIASLAHLMAEIACTVYEMKDQFKSVPSAKLLMDLLTALISCSRRVTFSRTEDGFDHTSLITHLKMGWYQAISGTLMTLESVKAFWMDNAKCKDSFHCAFKTAVELGFQDLLLAGAVEGSFLVSFQAKIVGMLVSLFHINEVPDSDGWIEDMEYSYFDEVLMKLMMDSVAIDSVDAQLFCHKTLQLMAHICSIAVIGRTIASKGIIPKITSLLTQKKILPAIFHSTTDSAIAQTHVFMACLDLCAQLYKCDHMDYSNRKVANQTDKFFEEVAPIVRNTMCSVTDPVQHSFTQLRCIGASVTFVTSVNYIVLPTLAYGSWKSSFVCLSPLLNFMADTLHLPGGLARRFINPSPIEAQLAQRFALTKVNPDSLPRFFVDQIVLQVLGHFNSIGDSREIVKDNSARSTLSVVLLAECHRTLGREMSFGSLLDIILIYTPELDWATQALEKYFTPRKDDKIPLELIARVQTASSILARSIILLLAQTHLLLTSVRFPTELKSNLLYDIQQDISNQFTISSPTLKKLIDWFPKRPTSQGQSLAQTLETLVFYWRKVRQHIASGSHQLTLC</sequence>
<organism evidence="1 2">
    <name type="scientific">Entomophthora muscae</name>
    <dbReference type="NCBI Taxonomy" id="34485"/>
    <lineage>
        <taxon>Eukaryota</taxon>
        <taxon>Fungi</taxon>
        <taxon>Fungi incertae sedis</taxon>
        <taxon>Zoopagomycota</taxon>
        <taxon>Entomophthoromycotina</taxon>
        <taxon>Entomophthoromycetes</taxon>
        <taxon>Entomophthorales</taxon>
        <taxon>Entomophthoraceae</taxon>
        <taxon>Entomophthora</taxon>
    </lineage>
</organism>
<dbReference type="Proteomes" id="UP001165960">
    <property type="component" value="Unassembled WGS sequence"/>
</dbReference>